<dbReference type="GO" id="GO:0003824">
    <property type="term" value="F:catalytic activity"/>
    <property type="evidence" value="ECO:0007669"/>
    <property type="project" value="InterPro"/>
</dbReference>
<dbReference type="SUPFAM" id="SSF52777">
    <property type="entry name" value="CoA-dependent acyltransferases"/>
    <property type="match status" value="2"/>
</dbReference>
<organism evidence="2 4">
    <name type="scientific">Streptomyces lavendulae subsp. lavendulae</name>
    <dbReference type="NCBI Taxonomy" id="58340"/>
    <lineage>
        <taxon>Bacteria</taxon>
        <taxon>Bacillati</taxon>
        <taxon>Actinomycetota</taxon>
        <taxon>Actinomycetes</taxon>
        <taxon>Kitasatosporales</taxon>
        <taxon>Streptomycetaceae</taxon>
        <taxon>Streptomyces</taxon>
    </lineage>
</organism>
<evidence type="ECO:0000313" key="4">
    <source>
        <dbReference type="Proteomes" id="UP000231791"/>
    </source>
</evidence>
<dbReference type="EMBL" id="CP024985">
    <property type="protein sequence ID" value="ATZ29520.1"/>
    <property type="molecule type" value="Genomic_DNA"/>
</dbReference>
<dbReference type="KEGG" id="slx:SLAV_00605"/>
<evidence type="ECO:0000259" key="1">
    <source>
        <dbReference type="Pfam" id="PF00668"/>
    </source>
</evidence>
<reference evidence="2 4" key="1">
    <citation type="submission" date="2017-11" db="EMBL/GenBank/DDBJ databases">
        <title>Complete genome sequence of Streptomyces lavendulae subsp. lavendulae CCM 3239 (formerly 'Streptomyces aureofaciens CCM 3239'), the producer of the angucycline-type antibiotic auricin.</title>
        <authorList>
            <person name="Busche T."/>
            <person name="Novakova R."/>
            <person name="Al'Dilaimi A."/>
            <person name="Homerova D."/>
            <person name="Feckova L."/>
            <person name="Rezuchova B."/>
            <person name="Mingyar E."/>
            <person name="Csolleiova D."/>
            <person name="Bekeova C."/>
            <person name="Winkler A."/>
            <person name="Sevcikova B."/>
            <person name="Kalinowski J."/>
            <person name="Kormanec J."/>
            <person name="Ruckert C."/>
        </authorList>
    </citation>
    <scope>NUCLEOTIDE SEQUENCE [LARGE SCALE GENOMIC DNA]</scope>
    <source>
        <strain evidence="2 4">CCM 3239</strain>
    </source>
</reference>
<evidence type="ECO:0000313" key="2">
    <source>
        <dbReference type="EMBL" id="ATZ22051.1"/>
    </source>
</evidence>
<dbReference type="Pfam" id="PF00668">
    <property type="entry name" value="Condensation"/>
    <property type="match status" value="1"/>
</dbReference>
<dbReference type="GeneID" id="49388693"/>
<accession>A0A2K8P5M5</accession>
<gene>
    <name evidence="2" type="primary">cmdD1</name>
    <name evidence="3" type="synonym">cmdD2</name>
    <name evidence="2" type="ORF">SLAV_00605</name>
    <name evidence="3" type="ORF">SLAV_38785</name>
</gene>
<dbReference type="GO" id="GO:0008610">
    <property type="term" value="P:lipid biosynthetic process"/>
    <property type="evidence" value="ECO:0007669"/>
    <property type="project" value="UniProtKB-ARBA"/>
</dbReference>
<dbReference type="PANTHER" id="PTHR45398">
    <property type="match status" value="1"/>
</dbReference>
<keyword evidence="4" id="KW-1185">Reference proteome</keyword>
<evidence type="ECO:0000313" key="3">
    <source>
        <dbReference type="EMBL" id="ATZ29520.1"/>
    </source>
</evidence>
<protein>
    <submittedName>
        <fullName evidence="2">Chondramide synthase cmdD</fullName>
    </submittedName>
</protein>
<dbReference type="KEGG" id="slx:SLAV_38785"/>
<dbReference type="InterPro" id="IPR001242">
    <property type="entry name" value="Condensation_dom"/>
</dbReference>
<dbReference type="PANTHER" id="PTHR45398:SF1">
    <property type="entry name" value="ENZYME, PUTATIVE (JCVI)-RELATED"/>
    <property type="match status" value="1"/>
</dbReference>
<name>A0A2K8P5M5_STRLA</name>
<dbReference type="OrthoDB" id="4318774at2"/>
<dbReference type="Gene3D" id="3.30.559.10">
    <property type="entry name" value="Chloramphenicol acetyltransferase-like domain"/>
    <property type="match status" value="1"/>
</dbReference>
<feature type="domain" description="Condensation" evidence="1">
    <location>
        <begin position="4"/>
        <end position="347"/>
    </location>
</feature>
<dbReference type="InterPro" id="IPR023213">
    <property type="entry name" value="CAT-like_dom_sf"/>
</dbReference>
<dbReference type="Proteomes" id="UP000231791">
    <property type="component" value="Chromosome"/>
</dbReference>
<sequence>MDPILPLSDMQQSMLVHEALGDRPMYAMPLCFRITGELDTGRLEQALHHVIRRHPVLCATYDDAHAVPLPSTAPLPALRTATDGSGGPGDAHMPAELAELWEVPFDLYEEPPVRAGVISRSATEHWFALAVHHVAGDSWSLSLMVREIGLAYAALARGGPAGPADEASGFFADAAAEQDRDHDRDNAWWRGRLAGVQPQPYPRRTPPCEDERGAFLALPLGLGAAETQGIRGLARSTRVSPAVVLFTAVSAAVAAGGPPYDTTVGMPAARRDTEELQAAMGPLLNTLPVRTTWTDPMSPAAVVLRHAEAIEESLAHKELPYSRILRAAGIQRLPGGDPLFLHLVNIDTEVPRLPLPGLRTSTVPIPPRWANFPALWEFGWGSVGNIHGTLRASADAFTEADAQHLRQGFQSTLRRLLDADRT</sequence>
<dbReference type="Gene3D" id="3.30.559.30">
    <property type="entry name" value="Nonribosomal peptide synthetase, condensation domain"/>
    <property type="match status" value="1"/>
</dbReference>
<proteinExistence type="predicted"/>
<dbReference type="EMBL" id="CP024985">
    <property type="protein sequence ID" value="ATZ22051.1"/>
    <property type="molecule type" value="Genomic_DNA"/>
</dbReference>
<dbReference type="RefSeq" id="WP_030239996.1">
    <property type="nucleotide sequence ID" value="NZ_CP024985.1"/>
</dbReference>
<dbReference type="AlphaFoldDB" id="A0A2K8P5M5"/>